<dbReference type="InterPro" id="IPR036866">
    <property type="entry name" value="RibonucZ/Hydroxyglut_hydro"/>
</dbReference>
<proteinExistence type="predicted"/>
<organism evidence="2 3">
    <name type="scientific">Vibrio pectenicida</name>
    <dbReference type="NCBI Taxonomy" id="62763"/>
    <lineage>
        <taxon>Bacteria</taxon>
        <taxon>Pseudomonadati</taxon>
        <taxon>Pseudomonadota</taxon>
        <taxon>Gammaproteobacteria</taxon>
        <taxon>Vibrionales</taxon>
        <taxon>Vibrionaceae</taxon>
        <taxon>Vibrio</taxon>
    </lineage>
</organism>
<evidence type="ECO:0000313" key="3">
    <source>
        <dbReference type="Proteomes" id="UP000269041"/>
    </source>
</evidence>
<dbReference type="GO" id="GO:0016740">
    <property type="term" value="F:transferase activity"/>
    <property type="evidence" value="ECO:0007669"/>
    <property type="project" value="TreeGrafter"/>
</dbReference>
<accession>A0A427TXK6</accession>
<dbReference type="GO" id="GO:0016787">
    <property type="term" value="F:hydrolase activity"/>
    <property type="evidence" value="ECO:0007669"/>
    <property type="project" value="UniProtKB-KW"/>
</dbReference>
<dbReference type="Proteomes" id="UP000269041">
    <property type="component" value="Unassembled WGS sequence"/>
</dbReference>
<keyword evidence="3" id="KW-1185">Reference proteome</keyword>
<sequence>MHQVTTEIEQGYRAIFVVIVFDTGNGRTFCDNARLLDVDIAEVGLVVLSHRHHDHCNGTSHFIEINGKAKIYMRACEDQNYYFQAFGIRTSVGMDKAILERNSHRIEFIKNTTEIAPNIYIVTQIDKKYPQPLGNQYLYTQSKTGFERDKFNHELILVIKEKDGLVVFTGCAHSGVLNMVETVVNLFPEQKIKAVVGGFHLVGLPVFNSIDGSKQGIEVIGQVLAEYPIDKFYIGHYTGMKAYAILKQVLSDRLEHIPTGRSVYL</sequence>
<evidence type="ECO:0000313" key="2">
    <source>
        <dbReference type="EMBL" id="RSD28895.1"/>
    </source>
</evidence>
<dbReference type="InterPro" id="IPR052926">
    <property type="entry name" value="Metallo-beta-lactamase_dom"/>
</dbReference>
<protein>
    <submittedName>
        <fullName evidence="2">MBL fold metallo-hydrolase</fullName>
    </submittedName>
</protein>
<dbReference type="InterPro" id="IPR001279">
    <property type="entry name" value="Metallo-B-lactamas"/>
</dbReference>
<keyword evidence="2" id="KW-0378">Hydrolase</keyword>
<dbReference type="Pfam" id="PF00753">
    <property type="entry name" value="Lactamase_B"/>
    <property type="match status" value="1"/>
</dbReference>
<name>A0A427TXK6_9VIBR</name>
<dbReference type="SUPFAM" id="SSF56281">
    <property type="entry name" value="Metallo-hydrolase/oxidoreductase"/>
    <property type="match status" value="1"/>
</dbReference>
<dbReference type="PANTHER" id="PTHR13754">
    <property type="entry name" value="METALLO-BETA-LACTAMASE SUPERFAMILY PROTEIN"/>
    <property type="match status" value="1"/>
</dbReference>
<evidence type="ECO:0000259" key="1">
    <source>
        <dbReference type="Pfam" id="PF00753"/>
    </source>
</evidence>
<dbReference type="InterPro" id="IPR041712">
    <property type="entry name" value="DHPS-like_MBL-fold"/>
</dbReference>
<reference evidence="2 3" key="1">
    <citation type="submission" date="2018-12" db="EMBL/GenBank/DDBJ databases">
        <title>Genomic taxonomy of the Vibrionaceae family.</title>
        <authorList>
            <person name="Gomez-Gil B."/>
            <person name="Enciso-Ibarra K."/>
        </authorList>
    </citation>
    <scope>NUCLEOTIDE SEQUENCE [LARGE SCALE GENOMIC DNA]</scope>
    <source>
        <strain evidence="2 3">CAIM 594</strain>
    </source>
</reference>
<dbReference type="Gene3D" id="3.60.15.10">
    <property type="entry name" value="Ribonuclease Z/Hydroxyacylglutathione hydrolase-like"/>
    <property type="match status" value="1"/>
</dbReference>
<dbReference type="PANTHER" id="PTHR13754:SF13">
    <property type="entry name" value="METALLO-BETA-LACTAMASE SUPERFAMILY PROTEIN (AFU_ORTHOLOGUE AFUA_3G07630)"/>
    <property type="match status" value="1"/>
</dbReference>
<feature type="domain" description="Metallo-beta-lactamase" evidence="1">
    <location>
        <begin position="18"/>
        <end position="74"/>
    </location>
</feature>
<comment type="caution">
    <text evidence="2">The sequence shown here is derived from an EMBL/GenBank/DDBJ whole genome shotgun (WGS) entry which is preliminary data.</text>
</comment>
<dbReference type="AlphaFoldDB" id="A0A427TXK6"/>
<dbReference type="CDD" id="cd07713">
    <property type="entry name" value="DHPS-like_MBL-fold"/>
    <property type="match status" value="1"/>
</dbReference>
<dbReference type="EMBL" id="RSFA01000146">
    <property type="protein sequence ID" value="RSD28895.1"/>
    <property type="molecule type" value="Genomic_DNA"/>
</dbReference>
<gene>
    <name evidence="2" type="ORF">EJA03_18945</name>
</gene>
<dbReference type="OrthoDB" id="9803916at2"/>